<organism evidence="3 4">
    <name type="scientific">Hohenbuehelia grisea</name>
    <dbReference type="NCBI Taxonomy" id="104357"/>
    <lineage>
        <taxon>Eukaryota</taxon>
        <taxon>Fungi</taxon>
        <taxon>Dikarya</taxon>
        <taxon>Basidiomycota</taxon>
        <taxon>Agaricomycotina</taxon>
        <taxon>Agaricomycetes</taxon>
        <taxon>Agaricomycetidae</taxon>
        <taxon>Agaricales</taxon>
        <taxon>Pleurotineae</taxon>
        <taxon>Pleurotaceae</taxon>
        <taxon>Hohenbuehelia</taxon>
    </lineage>
</organism>
<dbReference type="PANTHER" id="PTHR38248:SF2">
    <property type="entry name" value="FUNK1 11"/>
    <property type="match status" value="1"/>
</dbReference>
<dbReference type="InterPro" id="IPR040976">
    <property type="entry name" value="Pkinase_fungal"/>
</dbReference>
<evidence type="ECO:0000313" key="4">
    <source>
        <dbReference type="Proteomes" id="UP001556367"/>
    </source>
</evidence>
<reference evidence="4" key="1">
    <citation type="submission" date="2024-06" db="EMBL/GenBank/DDBJ databases">
        <title>Multi-omics analyses provide insights into the biosynthesis of the anticancer antibiotic pleurotin in Hohenbuehelia grisea.</title>
        <authorList>
            <person name="Weaver J.A."/>
            <person name="Alberti F."/>
        </authorList>
    </citation>
    <scope>NUCLEOTIDE SEQUENCE [LARGE SCALE GENOMIC DNA]</scope>
    <source>
        <strain evidence="4">T-177</strain>
    </source>
</reference>
<dbReference type="PANTHER" id="PTHR38248">
    <property type="entry name" value="FUNK1 6"/>
    <property type="match status" value="1"/>
</dbReference>
<evidence type="ECO:0000256" key="1">
    <source>
        <dbReference type="SAM" id="MobiDB-lite"/>
    </source>
</evidence>
<sequence length="765" mass="86883">MNQVSSTPQPVHVERQLRHTPLHINSNIHSSHTKDLSTVDKKTRQRRQRALQDILKHELHHATFEGEWVRETFCPAYNGADQKVFDNLMTGKTPVFARMLGTNEFVLRDWPEKTAGEASFYPVFVNILNSIINSFKTLYPSQCNKSVFCGTQFYVYDRTMLGSVAGEAAVKPDFLSCEIFIGNGVRISWYQASLVGEIKLDWSELVAQAGTYARCLFAASEHRIFIPMLCLNQSDGSFRLCIFHRSGLLATTPMNLTTEDGFREFVSTIVGLWQWDTLAKAGYETSLSHSHIGFNGLQYRINEVLCRRQVLCGRATSVYAVELDTDLKRRHRSQSRRYLPEFTEELLQQVKKKTRVWSRLNPFDDLKSAPLSATTSLDSIKLPDTFIVKCSHQPAGREKEEDIFGSVQDYIGIPEILAGYEAEQIQIGGHTPVFWNVLRHEKARSDEDSDDSDEELEDEDQTDEDAEGEEGEEVEEEVDEEAEEEEEEEEKHEGDARTGAGGHFQARVHRHLVIKTMGERLNADMGPPAIVRALQHAVIGHCALFSEGGYLHRDVSNGNIIVLREAELRKIPSVLSSVVQSRECIAVLIDGDVAKKWGSVEQSSHRSGTLPFLSTRVAKLWHSERPVSHTPIDDLESFVWVLLYELLHWAPRRTTDERTWWKGLNADSIEFVALLKQAILPGWMDAELYHEFALSRFVAPFRGLLHEWFASVGSYSRKCTKLIGQTASEAELDALFKDAYVDFIRISAKHVPLLPRQFPGFKKKN</sequence>
<proteinExistence type="predicted"/>
<name>A0ABR3IQQ5_9AGAR</name>
<evidence type="ECO:0000313" key="3">
    <source>
        <dbReference type="EMBL" id="KAL0945636.1"/>
    </source>
</evidence>
<feature type="region of interest" description="Disordered" evidence="1">
    <location>
        <begin position="444"/>
        <end position="502"/>
    </location>
</feature>
<dbReference type="Proteomes" id="UP001556367">
    <property type="component" value="Unassembled WGS sequence"/>
</dbReference>
<feature type="compositionally biased region" description="Basic and acidic residues" evidence="1">
    <location>
        <begin position="32"/>
        <end position="42"/>
    </location>
</feature>
<feature type="domain" description="Fungal-type protein kinase" evidence="2">
    <location>
        <begin position="385"/>
        <end position="644"/>
    </location>
</feature>
<gene>
    <name evidence="3" type="ORF">HGRIS_014790</name>
</gene>
<feature type="domain" description="Fungal-type protein kinase" evidence="2">
    <location>
        <begin position="187"/>
        <end position="352"/>
    </location>
</feature>
<keyword evidence="4" id="KW-1185">Reference proteome</keyword>
<accession>A0ABR3IQQ5</accession>
<protein>
    <recommendedName>
        <fullName evidence="2">Fungal-type protein kinase domain-containing protein</fullName>
    </recommendedName>
</protein>
<evidence type="ECO:0000259" key="2">
    <source>
        <dbReference type="Pfam" id="PF17667"/>
    </source>
</evidence>
<dbReference type="Pfam" id="PF17667">
    <property type="entry name" value="Pkinase_fungal"/>
    <property type="match status" value="2"/>
</dbReference>
<feature type="compositionally biased region" description="Acidic residues" evidence="1">
    <location>
        <begin position="447"/>
        <end position="490"/>
    </location>
</feature>
<dbReference type="SUPFAM" id="SSF56112">
    <property type="entry name" value="Protein kinase-like (PK-like)"/>
    <property type="match status" value="1"/>
</dbReference>
<feature type="region of interest" description="Disordered" evidence="1">
    <location>
        <begin position="21"/>
        <end position="43"/>
    </location>
</feature>
<dbReference type="EMBL" id="JASNQZ010000017">
    <property type="protein sequence ID" value="KAL0945636.1"/>
    <property type="molecule type" value="Genomic_DNA"/>
</dbReference>
<dbReference type="InterPro" id="IPR011009">
    <property type="entry name" value="Kinase-like_dom_sf"/>
</dbReference>
<comment type="caution">
    <text evidence="3">The sequence shown here is derived from an EMBL/GenBank/DDBJ whole genome shotgun (WGS) entry which is preliminary data.</text>
</comment>